<accession>A0ACC6SWR0</accession>
<evidence type="ECO:0000313" key="1">
    <source>
        <dbReference type="EMBL" id="MER9284173.1"/>
    </source>
</evidence>
<dbReference type="EMBL" id="JAMYRI010000004">
    <property type="protein sequence ID" value="MER9284173.1"/>
    <property type="molecule type" value="Genomic_DNA"/>
</dbReference>
<protein>
    <submittedName>
        <fullName evidence="1">Uncharacterized protein</fullName>
    </submittedName>
</protein>
<keyword evidence="2" id="KW-1185">Reference proteome</keyword>
<evidence type="ECO:0000313" key="2">
    <source>
        <dbReference type="Proteomes" id="UP001480082"/>
    </source>
</evidence>
<organism evidence="1 2">
    <name type="scientific">Mesorhizobium australicum</name>
    <dbReference type="NCBI Taxonomy" id="536018"/>
    <lineage>
        <taxon>Bacteria</taxon>
        <taxon>Pseudomonadati</taxon>
        <taxon>Pseudomonadota</taxon>
        <taxon>Alphaproteobacteria</taxon>
        <taxon>Hyphomicrobiales</taxon>
        <taxon>Phyllobacteriaceae</taxon>
        <taxon>Mesorhizobium</taxon>
    </lineage>
</organism>
<dbReference type="Proteomes" id="UP001480082">
    <property type="component" value="Unassembled WGS sequence"/>
</dbReference>
<comment type="caution">
    <text evidence="1">The sequence shown here is derived from an EMBL/GenBank/DDBJ whole genome shotgun (WGS) entry which is preliminary data.</text>
</comment>
<reference evidence="1 2" key="1">
    <citation type="journal article" date="2024" name="Proc. Natl. Acad. Sci. U.S.A.">
        <title>The evolutionary genomics of adaptation to stress in wild rhizobium bacteria.</title>
        <authorList>
            <person name="Kehlet-Delgado H."/>
            <person name="Montoya A.P."/>
            <person name="Jensen K.T."/>
            <person name="Wendlandt C.E."/>
            <person name="Dexheimer C."/>
            <person name="Roberts M."/>
            <person name="Torres Martinez L."/>
            <person name="Friesen M.L."/>
            <person name="Griffitts J.S."/>
            <person name="Porter S.S."/>
        </authorList>
    </citation>
    <scope>NUCLEOTIDE SEQUENCE [LARGE SCALE GENOMIC DNA]</scope>
    <source>
        <strain evidence="1 2">M0468</strain>
    </source>
</reference>
<gene>
    <name evidence="1" type="ORF">NKI81_09425</name>
</gene>
<name>A0ACC6SWR0_9HYPH</name>
<sequence>MDRFFFDLTDNGTRYPDTEGTDLASLQAAEDEAAMALLEIARDQMPDGTFRQVAFQVHGEAGIPLFEVKVTFELTRVGRSSDDRLVEA</sequence>
<proteinExistence type="predicted"/>